<dbReference type="PANTHER" id="PTHR31741:SF63">
    <property type="entry name" value="O-FUCOSYLTRANSFERASE 37"/>
    <property type="match status" value="1"/>
</dbReference>
<reference evidence="14" key="1">
    <citation type="journal article" date="2014" name="Nat. Commun.">
        <title>The tobacco genome sequence and its comparison with those of tomato and potato.</title>
        <authorList>
            <person name="Sierro N."/>
            <person name="Battey J.N."/>
            <person name="Ouadi S."/>
            <person name="Bakaher N."/>
            <person name="Bovet L."/>
            <person name="Willig A."/>
            <person name="Goepfert S."/>
            <person name="Peitsch M.C."/>
            <person name="Ivanov N.V."/>
        </authorList>
    </citation>
    <scope>NUCLEOTIDE SEQUENCE [LARGE SCALE GENOMIC DNA]</scope>
</reference>
<protein>
    <recommendedName>
        <fullName evidence="13">O-fucosyltransferase family protein</fullName>
    </recommendedName>
</protein>
<keyword evidence="14" id="KW-1185">Reference proteome</keyword>
<dbReference type="GeneID" id="107831764"/>
<evidence type="ECO:0000256" key="9">
    <source>
        <dbReference type="ARBA" id="ARBA00023136"/>
    </source>
</evidence>
<proteinExistence type="inferred from homology"/>
<keyword evidence="9" id="KW-0472">Membrane</keyword>
<comment type="pathway">
    <text evidence="2">Glycan metabolism.</text>
</comment>
<sequence length="551" mass="62175">MARTRNSKSSFISLNPSFFTHLLSLFPFNSLHYSPKKNSRITQTYLYSSPFLSFCFLSLLVFLTFFGILMLTFTTLFQNSVSCPETSSSPLFLASVLAAASVSVQNEPVTLSTGAMVPLPAHGAIGNISEEEKEFWKQPDNQGYMPCLDFSLKYRKASARISEERRKFLVVVASGGLNQQRNQIVDAVVIARILGASLVVPVLQVNHIWGDDSEFSDIFDVEHFKKTLIADVRIVTSLPSTHFVSKQTINRELPFHVSPLWLRARFLKQLNEEGLLILKGLDSKLSKNLPPDLQKLKCKVAFHALRFATPIRELGYQIARRMWIEGPYVAIHLRLEKDVWIRTGCLTGLGKQFDSIISRERESHPEYLTGKLNMTHAQRRLAGLCPLNASEMARFLKGLGAPSSARIYVAGGEPFGDAQAMQPLQKEFPNLVKKHTLARNGELTPYLEKSSILAAIDYIVSLSSDVFINSHGGNMGRTLEGHRAYVGHRKYIKPNKRMMLPFFEDSSIPDQEFKRIIKKLHRKSQGQPEPRTKKIDRDVIAYPVPECMCKQ</sequence>
<keyword evidence="7" id="KW-0735">Signal-anchor</keyword>
<reference evidence="15" key="2">
    <citation type="submission" date="2025-08" db="UniProtKB">
        <authorList>
            <consortium name="RefSeq"/>
        </authorList>
    </citation>
    <scope>IDENTIFICATION</scope>
    <source>
        <tissue evidence="15">Leaf</tissue>
    </source>
</reference>
<dbReference type="GO" id="GO:0006004">
    <property type="term" value="P:fucose metabolic process"/>
    <property type="evidence" value="ECO:0007669"/>
    <property type="project" value="UniProtKB-KW"/>
</dbReference>
<dbReference type="PIRSF" id="PIRSF009360">
    <property type="entry name" value="UCP009360"/>
    <property type="match status" value="1"/>
</dbReference>
<keyword evidence="11" id="KW-0294">Fucose metabolism</keyword>
<gene>
    <name evidence="15" type="primary">LOC107831764</name>
</gene>
<organism evidence="14 15">
    <name type="scientific">Nicotiana tabacum</name>
    <name type="common">Common tobacco</name>
    <dbReference type="NCBI Taxonomy" id="4097"/>
    <lineage>
        <taxon>Eukaryota</taxon>
        <taxon>Viridiplantae</taxon>
        <taxon>Streptophyta</taxon>
        <taxon>Embryophyta</taxon>
        <taxon>Tracheophyta</taxon>
        <taxon>Spermatophyta</taxon>
        <taxon>Magnoliopsida</taxon>
        <taxon>eudicotyledons</taxon>
        <taxon>Gunneridae</taxon>
        <taxon>Pentapetalae</taxon>
        <taxon>asterids</taxon>
        <taxon>lamiids</taxon>
        <taxon>Solanales</taxon>
        <taxon>Solanaceae</taxon>
        <taxon>Nicotianoideae</taxon>
        <taxon>Nicotianeae</taxon>
        <taxon>Nicotiana</taxon>
    </lineage>
</organism>
<dbReference type="AlphaFoldDB" id="A0A1S4DPI9"/>
<dbReference type="OMA" id="IARRMWI"/>
<dbReference type="Proteomes" id="UP000790787">
    <property type="component" value="Chromosome 6"/>
</dbReference>
<keyword evidence="10" id="KW-0325">Glycoprotein</keyword>
<dbReference type="InterPro" id="IPR019378">
    <property type="entry name" value="GDP-Fuc_O-FucTrfase"/>
</dbReference>
<evidence type="ECO:0000256" key="12">
    <source>
        <dbReference type="ARBA" id="ARBA00023277"/>
    </source>
</evidence>
<evidence type="ECO:0000313" key="14">
    <source>
        <dbReference type="Proteomes" id="UP000790787"/>
    </source>
</evidence>
<evidence type="ECO:0000256" key="7">
    <source>
        <dbReference type="ARBA" id="ARBA00022968"/>
    </source>
</evidence>
<dbReference type="Pfam" id="PF10250">
    <property type="entry name" value="O-FucT"/>
    <property type="match status" value="1"/>
</dbReference>
<keyword evidence="8" id="KW-1133">Transmembrane helix</keyword>
<keyword evidence="6" id="KW-0812">Transmembrane</keyword>
<dbReference type="RefSeq" id="XP_016515044.1">
    <property type="nucleotide sequence ID" value="XM_016659558.1"/>
</dbReference>
<dbReference type="STRING" id="4097.A0A1S4DPI9"/>
<keyword evidence="4" id="KW-0328">Glycosyltransferase</keyword>
<evidence type="ECO:0000313" key="15">
    <source>
        <dbReference type="RefSeq" id="XP_016515044.2"/>
    </source>
</evidence>
<keyword evidence="12" id="KW-0119">Carbohydrate metabolism</keyword>
<accession>A0A1S4DPI9</accession>
<evidence type="ECO:0000256" key="8">
    <source>
        <dbReference type="ARBA" id="ARBA00022989"/>
    </source>
</evidence>
<comment type="similarity">
    <text evidence="3">Belongs to the glycosyltransferase GT106 family.</text>
</comment>
<evidence type="ECO:0000256" key="3">
    <source>
        <dbReference type="ARBA" id="ARBA00007737"/>
    </source>
</evidence>
<dbReference type="GO" id="GO:0016757">
    <property type="term" value="F:glycosyltransferase activity"/>
    <property type="evidence" value="ECO:0007669"/>
    <property type="project" value="UniProtKB-KW"/>
</dbReference>
<keyword evidence="5" id="KW-0808">Transferase</keyword>
<dbReference type="OrthoDB" id="2016498at2759"/>
<evidence type="ECO:0000256" key="13">
    <source>
        <dbReference type="ARBA" id="ARBA00030350"/>
    </source>
</evidence>
<evidence type="ECO:0000256" key="5">
    <source>
        <dbReference type="ARBA" id="ARBA00022679"/>
    </source>
</evidence>
<comment type="subcellular location">
    <subcellularLocation>
        <location evidence="1">Membrane</location>
        <topology evidence="1">Single-pass type II membrane protein</topology>
    </subcellularLocation>
</comment>
<dbReference type="PANTHER" id="PTHR31741">
    <property type="entry name" value="OS02G0726500 PROTEIN-RELATED"/>
    <property type="match status" value="1"/>
</dbReference>
<evidence type="ECO:0000256" key="4">
    <source>
        <dbReference type="ARBA" id="ARBA00022676"/>
    </source>
</evidence>
<dbReference type="RefSeq" id="XP_016515044.2">
    <property type="nucleotide sequence ID" value="XM_016659558.2"/>
</dbReference>
<dbReference type="KEGG" id="nta:107831764"/>
<dbReference type="PaxDb" id="4097-A0A1S4DPI9"/>
<evidence type="ECO:0000256" key="1">
    <source>
        <dbReference type="ARBA" id="ARBA00004606"/>
    </source>
</evidence>
<evidence type="ECO:0000256" key="6">
    <source>
        <dbReference type="ARBA" id="ARBA00022692"/>
    </source>
</evidence>
<evidence type="ECO:0000256" key="2">
    <source>
        <dbReference type="ARBA" id="ARBA00004881"/>
    </source>
</evidence>
<dbReference type="InterPro" id="IPR024709">
    <property type="entry name" value="FucosylTrfase_pln"/>
</dbReference>
<evidence type="ECO:0000256" key="10">
    <source>
        <dbReference type="ARBA" id="ARBA00023180"/>
    </source>
</evidence>
<name>A0A1S4DPI9_TOBAC</name>
<dbReference type="GO" id="GO:0005737">
    <property type="term" value="C:cytoplasm"/>
    <property type="evidence" value="ECO:0000318"/>
    <property type="project" value="GO_Central"/>
</dbReference>
<dbReference type="GO" id="GO:0016020">
    <property type="term" value="C:membrane"/>
    <property type="evidence" value="ECO:0007669"/>
    <property type="project" value="UniProtKB-SubCell"/>
</dbReference>
<dbReference type="CDD" id="cd11299">
    <property type="entry name" value="O-FucT_plant"/>
    <property type="match status" value="1"/>
</dbReference>
<evidence type="ECO:0000256" key="11">
    <source>
        <dbReference type="ARBA" id="ARBA00023253"/>
    </source>
</evidence>